<evidence type="ECO:0000256" key="1">
    <source>
        <dbReference type="SAM" id="MobiDB-lite"/>
    </source>
</evidence>
<dbReference type="GO" id="GO:0009002">
    <property type="term" value="F:serine-type D-Ala-D-Ala carboxypeptidase activity"/>
    <property type="evidence" value="ECO:0007669"/>
    <property type="project" value="UniProtKB-EC"/>
</dbReference>
<dbReference type="PANTHER" id="PTHR46825:SF7">
    <property type="entry name" value="D-ALANYL-D-ALANINE CARBOXYPEPTIDASE"/>
    <property type="match status" value="1"/>
</dbReference>
<dbReference type="SUPFAM" id="SSF56601">
    <property type="entry name" value="beta-lactamase/transpeptidase-like"/>
    <property type="match status" value="1"/>
</dbReference>
<dbReference type="InterPro" id="IPR050491">
    <property type="entry name" value="AmpC-like"/>
</dbReference>
<feature type="region of interest" description="Disordered" evidence="1">
    <location>
        <begin position="1"/>
        <end position="25"/>
    </location>
</feature>
<dbReference type="GO" id="GO:0016491">
    <property type="term" value="F:oxidoreductase activity"/>
    <property type="evidence" value="ECO:0007669"/>
    <property type="project" value="UniProtKB-KW"/>
</dbReference>
<evidence type="ECO:0000313" key="4">
    <source>
        <dbReference type="Proteomes" id="UP001239085"/>
    </source>
</evidence>
<protein>
    <submittedName>
        <fullName evidence="3">D-alanyl-D-alanine carboxypeptidase</fullName>
        <ecNumber evidence="3">3.4.16.4</ecNumber>
    </submittedName>
</protein>
<evidence type="ECO:0000313" key="3">
    <source>
        <dbReference type="EMBL" id="MDQ0644120.1"/>
    </source>
</evidence>
<dbReference type="Proteomes" id="UP001239085">
    <property type="component" value="Unassembled WGS sequence"/>
</dbReference>
<dbReference type="Pfam" id="PF00144">
    <property type="entry name" value="Beta-lactamase"/>
    <property type="match status" value="1"/>
</dbReference>
<dbReference type="PANTHER" id="PTHR46825">
    <property type="entry name" value="D-ALANYL-D-ALANINE-CARBOXYPEPTIDASE/ENDOPEPTIDASE AMPH"/>
    <property type="match status" value="1"/>
</dbReference>
<keyword evidence="3" id="KW-0560">Oxidoreductase</keyword>
<keyword evidence="3" id="KW-0645">Protease</keyword>
<feature type="compositionally biased region" description="Polar residues" evidence="1">
    <location>
        <begin position="1"/>
        <end position="13"/>
    </location>
</feature>
<dbReference type="InterPro" id="IPR001466">
    <property type="entry name" value="Beta-lactam-related"/>
</dbReference>
<feature type="domain" description="Beta-lactamase-related" evidence="2">
    <location>
        <begin position="31"/>
        <end position="353"/>
    </location>
</feature>
<keyword evidence="4" id="KW-1185">Reference proteome</keyword>
<name>A0ABU0P9V3_9MICO</name>
<gene>
    <name evidence="3" type="ORF">QFZ46_002280</name>
</gene>
<keyword evidence="3" id="KW-0121">Carboxypeptidase</keyword>
<dbReference type="InterPro" id="IPR012338">
    <property type="entry name" value="Beta-lactam/transpept-like"/>
</dbReference>
<sequence length="387" mass="41663">MTEVTTSNVQSTVLAAGGDSPESDRPELQHILQDIVDSGITGITLRVRDERGTWAGSAGVGRIGDPELPAINGHARIGSNTKTFTAVVMLRLVADGLIELDAPAKQYLPEFDIDPRVTVRMLLQHTSGIFNFTGEVYPDGTIVMGIPATPSGKEWVDKRFVTYAPEVLVRFALSKPARFEPGTDWSYANTNYVIARLIIEKVTGSTVAAEMRRVIFDPLGLEGTTQPSNEIDLAEPHGHAYYRYEEDGEEVTVDISEHNPSWISSGGDMISTSEDLETFLSSLIAGRLLPAELLAEMLAARPTPLPGMDYGLGVFVQDLGEHGTVITHNGGMAGYAALMYCTPDGRTAMTGTLNYIDDATMSLAVAFQQGAQRLVDAVFRAGTPIAG</sequence>
<evidence type="ECO:0000259" key="2">
    <source>
        <dbReference type="Pfam" id="PF00144"/>
    </source>
</evidence>
<dbReference type="EC" id="3.4.16.4" evidence="3"/>
<dbReference type="EMBL" id="JAUSXK010000001">
    <property type="protein sequence ID" value="MDQ0644120.1"/>
    <property type="molecule type" value="Genomic_DNA"/>
</dbReference>
<dbReference type="RefSeq" id="WP_307361499.1">
    <property type="nucleotide sequence ID" value="NZ_JAUSXK010000001.1"/>
</dbReference>
<organism evidence="3 4">
    <name type="scientific">Microbacterium murale</name>
    <dbReference type="NCBI Taxonomy" id="1081040"/>
    <lineage>
        <taxon>Bacteria</taxon>
        <taxon>Bacillati</taxon>
        <taxon>Actinomycetota</taxon>
        <taxon>Actinomycetes</taxon>
        <taxon>Micrococcales</taxon>
        <taxon>Microbacteriaceae</taxon>
        <taxon>Microbacterium</taxon>
    </lineage>
</organism>
<dbReference type="Gene3D" id="3.40.710.10">
    <property type="entry name" value="DD-peptidase/beta-lactamase superfamily"/>
    <property type="match status" value="1"/>
</dbReference>
<keyword evidence="3" id="KW-0378">Hydrolase</keyword>
<comment type="caution">
    <text evidence="3">The sequence shown here is derived from an EMBL/GenBank/DDBJ whole genome shotgun (WGS) entry which is preliminary data.</text>
</comment>
<reference evidence="3 4" key="1">
    <citation type="submission" date="2023-07" db="EMBL/GenBank/DDBJ databases">
        <title>Comparative genomics of wheat-associated soil bacteria to identify genetic determinants of phenazine resistance.</title>
        <authorList>
            <person name="Mouncey N."/>
        </authorList>
    </citation>
    <scope>NUCLEOTIDE SEQUENCE [LARGE SCALE GENOMIC DNA]</scope>
    <source>
        <strain evidence="3 4">W2I7</strain>
    </source>
</reference>
<proteinExistence type="predicted"/>
<accession>A0ABU0P9V3</accession>